<dbReference type="GO" id="GO:0006950">
    <property type="term" value="P:response to stress"/>
    <property type="evidence" value="ECO:0007669"/>
    <property type="project" value="TreeGrafter"/>
</dbReference>
<gene>
    <name evidence="2" type="ORF">EHQ24_06315</name>
</gene>
<sequence>MSETLLLMRRFLSDEFTKNKIGMRFEEWMLLLPLSESVNINQKELSERLVKDKTTISRLVDGWVKKSWVKREVSRSDKRQFYLRFTKKGKEVWEKGLPIISSADLVFRNHLTETDEKELYLLLFKIQSSVQLVGKSKSKELG</sequence>
<reference evidence="2" key="1">
    <citation type="journal article" date="2019" name="PLoS Negl. Trop. Dis.">
        <title>Revisiting the worldwide diversity of Leptospira species in the environment.</title>
        <authorList>
            <person name="Vincent A.T."/>
            <person name="Schiettekatte O."/>
            <person name="Bourhy P."/>
            <person name="Veyrier F.J."/>
            <person name="Picardeau M."/>
        </authorList>
    </citation>
    <scope>NUCLEOTIDE SEQUENCE [LARGE SCALE GENOMIC DNA]</scope>
    <source>
        <strain evidence="2">201800287</strain>
    </source>
</reference>
<dbReference type="Gene3D" id="1.10.10.10">
    <property type="entry name" value="Winged helix-like DNA-binding domain superfamily/Winged helix DNA-binding domain"/>
    <property type="match status" value="1"/>
</dbReference>
<dbReference type="InterPro" id="IPR000835">
    <property type="entry name" value="HTH_MarR-typ"/>
</dbReference>
<dbReference type="SMART" id="SM00347">
    <property type="entry name" value="HTH_MARR"/>
    <property type="match status" value="1"/>
</dbReference>
<dbReference type="EMBL" id="RQFK01000014">
    <property type="protein sequence ID" value="TGK84601.1"/>
    <property type="molecule type" value="Genomic_DNA"/>
</dbReference>
<organism evidence="2 3">
    <name type="scientific">Leptospira noumeaensis</name>
    <dbReference type="NCBI Taxonomy" id="2484964"/>
    <lineage>
        <taxon>Bacteria</taxon>
        <taxon>Pseudomonadati</taxon>
        <taxon>Spirochaetota</taxon>
        <taxon>Spirochaetia</taxon>
        <taxon>Leptospirales</taxon>
        <taxon>Leptospiraceae</taxon>
        <taxon>Leptospira</taxon>
    </lineage>
</organism>
<accession>A0A4R9IEC8</accession>
<comment type="caution">
    <text evidence="2">The sequence shown here is derived from an EMBL/GenBank/DDBJ whole genome shotgun (WGS) entry which is preliminary data.</text>
</comment>
<dbReference type="SUPFAM" id="SSF46785">
    <property type="entry name" value="Winged helix' DNA-binding domain"/>
    <property type="match status" value="1"/>
</dbReference>
<dbReference type="Proteomes" id="UP000298009">
    <property type="component" value="Unassembled WGS sequence"/>
</dbReference>
<dbReference type="PRINTS" id="PR00598">
    <property type="entry name" value="HTHMARR"/>
</dbReference>
<dbReference type="OrthoDB" id="330402at2"/>
<feature type="domain" description="HTH marR-type" evidence="1">
    <location>
        <begin position="1"/>
        <end position="128"/>
    </location>
</feature>
<dbReference type="PANTHER" id="PTHR33164:SF43">
    <property type="entry name" value="HTH-TYPE TRANSCRIPTIONAL REPRESSOR YETL"/>
    <property type="match status" value="1"/>
</dbReference>
<evidence type="ECO:0000259" key="1">
    <source>
        <dbReference type="PROSITE" id="PS50995"/>
    </source>
</evidence>
<keyword evidence="3" id="KW-1185">Reference proteome</keyword>
<evidence type="ECO:0000313" key="3">
    <source>
        <dbReference type="Proteomes" id="UP000298009"/>
    </source>
</evidence>
<name>A0A4R9IEC8_9LEPT</name>
<dbReference type="Pfam" id="PF12802">
    <property type="entry name" value="MarR_2"/>
    <property type="match status" value="1"/>
</dbReference>
<protein>
    <submittedName>
        <fullName evidence="2">MarR family transcriptional regulator</fullName>
    </submittedName>
</protein>
<dbReference type="GO" id="GO:0003700">
    <property type="term" value="F:DNA-binding transcription factor activity"/>
    <property type="evidence" value="ECO:0007669"/>
    <property type="project" value="InterPro"/>
</dbReference>
<dbReference type="PROSITE" id="PS50995">
    <property type="entry name" value="HTH_MARR_2"/>
    <property type="match status" value="1"/>
</dbReference>
<proteinExistence type="predicted"/>
<dbReference type="InterPro" id="IPR039422">
    <property type="entry name" value="MarR/SlyA-like"/>
</dbReference>
<dbReference type="PANTHER" id="PTHR33164">
    <property type="entry name" value="TRANSCRIPTIONAL REGULATOR, MARR FAMILY"/>
    <property type="match status" value="1"/>
</dbReference>
<dbReference type="RefSeq" id="WP_135600828.1">
    <property type="nucleotide sequence ID" value="NZ_RQFK01000014.1"/>
</dbReference>
<dbReference type="AlphaFoldDB" id="A0A4R9IEC8"/>
<dbReference type="InterPro" id="IPR036388">
    <property type="entry name" value="WH-like_DNA-bd_sf"/>
</dbReference>
<evidence type="ECO:0000313" key="2">
    <source>
        <dbReference type="EMBL" id="TGK84601.1"/>
    </source>
</evidence>
<dbReference type="InterPro" id="IPR036390">
    <property type="entry name" value="WH_DNA-bd_sf"/>
</dbReference>